<dbReference type="EMBL" id="KZ305115">
    <property type="protein sequence ID" value="PIA26111.1"/>
    <property type="molecule type" value="Genomic_DNA"/>
</dbReference>
<dbReference type="AlphaFoldDB" id="A0A2G5C4E3"/>
<sequence>MESGLIKQAYPQYQDPVCFLDFPLLVWPILIIKGNERQTHQFDCYNAMLSTTKFDIDKTKPQAYQIKSFPKQEE</sequence>
<dbReference type="InParanoid" id="A0A2G5C4E3"/>
<gene>
    <name evidence="1" type="ORF">AQUCO_09900003v1</name>
</gene>
<evidence type="ECO:0000313" key="2">
    <source>
        <dbReference type="Proteomes" id="UP000230069"/>
    </source>
</evidence>
<evidence type="ECO:0000313" key="1">
    <source>
        <dbReference type="EMBL" id="PIA26111.1"/>
    </source>
</evidence>
<name>A0A2G5C4E3_AQUCA</name>
<organism evidence="1 2">
    <name type="scientific">Aquilegia coerulea</name>
    <name type="common">Rocky mountain columbine</name>
    <dbReference type="NCBI Taxonomy" id="218851"/>
    <lineage>
        <taxon>Eukaryota</taxon>
        <taxon>Viridiplantae</taxon>
        <taxon>Streptophyta</taxon>
        <taxon>Embryophyta</taxon>
        <taxon>Tracheophyta</taxon>
        <taxon>Spermatophyta</taxon>
        <taxon>Magnoliopsida</taxon>
        <taxon>Ranunculales</taxon>
        <taxon>Ranunculaceae</taxon>
        <taxon>Thalictroideae</taxon>
        <taxon>Aquilegia</taxon>
    </lineage>
</organism>
<reference evidence="1 2" key="1">
    <citation type="submission" date="2017-09" db="EMBL/GenBank/DDBJ databases">
        <title>WGS assembly of Aquilegia coerulea Goldsmith.</title>
        <authorList>
            <person name="Hodges S."/>
            <person name="Kramer E."/>
            <person name="Nordborg M."/>
            <person name="Tomkins J."/>
            <person name="Borevitz J."/>
            <person name="Derieg N."/>
            <person name="Yan J."/>
            <person name="Mihaltcheva S."/>
            <person name="Hayes R.D."/>
            <person name="Rokhsar D."/>
        </authorList>
    </citation>
    <scope>NUCLEOTIDE SEQUENCE [LARGE SCALE GENOMIC DNA]</scope>
    <source>
        <strain evidence="2">cv. Goldsmith</strain>
    </source>
</reference>
<keyword evidence="2" id="KW-1185">Reference proteome</keyword>
<protein>
    <submittedName>
        <fullName evidence="1">Uncharacterized protein</fullName>
    </submittedName>
</protein>
<proteinExistence type="predicted"/>
<accession>A0A2G5C4E3</accession>
<dbReference type="Proteomes" id="UP000230069">
    <property type="component" value="Unassembled WGS sequence"/>
</dbReference>